<sequence length="183" mass="20183">MIGDNYLASLEIGTILATFLMGILTMQTFSYCRNFVSDSRVLKTAIAAIWFLEVVHTMCLVYMIYVSTVLSTEQSISFPYSRVPAAGVIFCTGTIDVLVQASIQSHFKPTSESISQIFLGHQLRAVSGRPYLFFLFLVLALLRFAYNIVIIYGIALGSKTCSSVSQLSTTESTLITGYIQSQP</sequence>
<gene>
    <name evidence="2" type="ORF">MVEN_02316000</name>
</gene>
<keyword evidence="1" id="KW-0472">Membrane</keyword>
<accession>A0A8H6X4P4</accession>
<evidence type="ECO:0000313" key="3">
    <source>
        <dbReference type="Proteomes" id="UP000620124"/>
    </source>
</evidence>
<dbReference type="OrthoDB" id="2535105at2759"/>
<feature type="transmembrane region" description="Helical" evidence="1">
    <location>
        <begin position="131"/>
        <end position="155"/>
    </location>
</feature>
<dbReference type="Proteomes" id="UP000620124">
    <property type="component" value="Unassembled WGS sequence"/>
</dbReference>
<evidence type="ECO:0000256" key="1">
    <source>
        <dbReference type="SAM" id="Phobius"/>
    </source>
</evidence>
<feature type="transmembrane region" description="Helical" evidence="1">
    <location>
        <begin position="45"/>
        <end position="65"/>
    </location>
</feature>
<feature type="transmembrane region" description="Helical" evidence="1">
    <location>
        <begin position="6"/>
        <end position="24"/>
    </location>
</feature>
<organism evidence="2 3">
    <name type="scientific">Mycena venus</name>
    <dbReference type="NCBI Taxonomy" id="2733690"/>
    <lineage>
        <taxon>Eukaryota</taxon>
        <taxon>Fungi</taxon>
        <taxon>Dikarya</taxon>
        <taxon>Basidiomycota</taxon>
        <taxon>Agaricomycotina</taxon>
        <taxon>Agaricomycetes</taxon>
        <taxon>Agaricomycetidae</taxon>
        <taxon>Agaricales</taxon>
        <taxon>Marasmiineae</taxon>
        <taxon>Mycenaceae</taxon>
        <taxon>Mycena</taxon>
    </lineage>
</organism>
<proteinExistence type="predicted"/>
<keyword evidence="1" id="KW-0812">Transmembrane</keyword>
<name>A0A8H6X4P4_9AGAR</name>
<dbReference type="AlphaFoldDB" id="A0A8H6X4P4"/>
<keyword evidence="1" id="KW-1133">Transmembrane helix</keyword>
<reference evidence="2" key="1">
    <citation type="submission" date="2020-05" db="EMBL/GenBank/DDBJ databases">
        <title>Mycena genomes resolve the evolution of fungal bioluminescence.</title>
        <authorList>
            <person name="Tsai I.J."/>
        </authorList>
    </citation>
    <scope>NUCLEOTIDE SEQUENCE</scope>
    <source>
        <strain evidence="2">CCC161011</strain>
    </source>
</reference>
<keyword evidence="3" id="KW-1185">Reference proteome</keyword>
<dbReference type="EMBL" id="JACAZI010000027">
    <property type="protein sequence ID" value="KAF7334102.1"/>
    <property type="molecule type" value="Genomic_DNA"/>
</dbReference>
<comment type="caution">
    <text evidence="2">The sequence shown here is derived from an EMBL/GenBank/DDBJ whole genome shotgun (WGS) entry which is preliminary data.</text>
</comment>
<evidence type="ECO:0000313" key="2">
    <source>
        <dbReference type="EMBL" id="KAF7334102.1"/>
    </source>
</evidence>
<protein>
    <submittedName>
        <fullName evidence="2">Uncharacterized protein</fullName>
    </submittedName>
</protein>